<dbReference type="KEGG" id="yti:FNA67_02560"/>
<sequence length="79" mass="8919">MPTITATAARNKFGQLLNEAQQEPVHIQRHGRDVAVVVSVAEYERLRQLIDRPNVSRRVEELLKGTVAKRGAVYRALAR</sequence>
<reference evidence="3 4" key="1">
    <citation type="journal article" date="2015" name="Int. J. Syst. Evol. Microbiol.">
        <title>Youhaiella tibetensis gen. nov., sp. nov., isolated from subsurface sediment.</title>
        <authorList>
            <person name="Wang Y.X."/>
            <person name="Huang F.Q."/>
            <person name="Nogi Y."/>
            <person name="Pang S.J."/>
            <person name="Wang P.K."/>
            <person name="Lv J."/>
        </authorList>
    </citation>
    <scope>NUCLEOTIDE SEQUENCE [LARGE SCALE GENOMIC DNA]</scope>
    <source>
        <strain evidence="4">fig4</strain>
    </source>
</reference>
<evidence type="ECO:0000256" key="1">
    <source>
        <dbReference type="ARBA" id="ARBA00009981"/>
    </source>
</evidence>
<dbReference type="EMBL" id="CP041690">
    <property type="protein sequence ID" value="QEE19123.1"/>
    <property type="molecule type" value="Genomic_DNA"/>
</dbReference>
<dbReference type="Pfam" id="PF02604">
    <property type="entry name" value="PhdYeFM_antitox"/>
    <property type="match status" value="1"/>
</dbReference>
<dbReference type="PANTHER" id="PTHR33713:SF10">
    <property type="entry name" value="ANTITOXIN YAFN"/>
    <property type="match status" value="1"/>
</dbReference>
<dbReference type="InterPro" id="IPR006442">
    <property type="entry name" value="Antitoxin_Phd/YefM"/>
</dbReference>
<evidence type="ECO:0000313" key="4">
    <source>
        <dbReference type="Proteomes" id="UP000321062"/>
    </source>
</evidence>
<dbReference type="InterPro" id="IPR051405">
    <property type="entry name" value="phD/YefM_antitoxin"/>
</dbReference>
<dbReference type="NCBIfam" id="TIGR01552">
    <property type="entry name" value="phd_fam"/>
    <property type="match status" value="1"/>
</dbReference>
<dbReference type="SUPFAM" id="SSF143120">
    <property type="entry name" value="YefM-like"/>
    <property type="match status" value="1"/>
</dbReference>
<accession>A0A5B9DJ54</accession>
<keyword evidence="4" id="KW-1185">Reference proteome</keyword>
<organism evidence="3 4">
    <name type="scientific">Paradevosia tibetensis</name>
    <dbReference type="NCBI Taxonomy" id="1447062"/>
    <lineage>
        <taxon>Bacteria</taxon>
        <taxon>Pseudomonadati</taxon>
        <taxon>Pseudomonadota</taxon>
        <taxon>Alphaproteobacteria</taxon>
        <taxon>Hyphomicrobiales</taxon>
        <taxon>Devosiaceae</taxon>
        <taxon>Paradevosia</taxon>
    </lineage>
</organism>
<evidence type="ECO:0000256" key="2">
    <source>
        <dbReference type="RuleBase" id="RU362080"/>
    </source>
</evidence>
<gene>
    <name evidence="3" type="ORF">FNA67_02560</name>
</gene>
<protein>
    <recommendedName>
        <fullName evidence="2">Antitoxin</fullName>
    </recommendedName>
</protein>
<comment type="function">
    <text evidence="2">Antitoxin component of a type II toxin-antitoxin (TA) system.</text>
</comment>
<proteinExistence type="inferred from homology"/>
<dbReference type="PANTHER" id="PTHR33713">
    <property type="entry name" value="ANTITOXIN YAFN-RELATED"/>
    <property type="match status" value="1"/>
</dbReference>
<evidence type="ECO:0000313" key="3">
    <source>
        <dbReference type="EMBL" id="QEE19123.1"/>
    </source>
</evidence>
<dbReference type="Gene3D" id="3.40.1620.10">
    <property type="entry name" value="YefM-like domain"/>
    <property type="match status" value="1"/>
</dbReference>
<dbReference type="InterPro" id="IPR036165">
    <property type="entry name" value="YefM-like_sf"/>
</dbReference>
<dbReference type="AlphaFoldDB" id="A0A5B9DJ54"/>
<dbReference type="RefSeq" id="WP_147654948.1">
    <property type="nucleotide sequence ID" value="NZ_BMFM01000001.1"/>
</dbReference>
<name>A0A5B9DJ54_9HYPH</name>
<dbReference type="Proteomes" id="UP000321062">
    <property type="component" value="Chromosome"/>
</dbReference>
<dbReference type="OrthoDB" id="165038at2"/>
<comment type="similarity">
    <text evidence="1 2">Belongs to the phD/YefM antitoxin family.</text>
</comment>